<keyword evidence="2" id="KW-1185">Reference proteome</keyword>
<accession>A0AA38CND8</accession>
<feature type="non-terminal residue" evidence="1">
    <location>
        <position position="1"/>
    </location>
</feature>
<sequence>WVCPGPMPFHQALYEWGIGDGCLLLESGDQTGPHMMWPITGDLLEGLSEVDIIWRPYVGFPSYRHMRDELDGAPTIEMDIGFPCWGTQDDP</sequence>
<comment type="caution">
    <text evidence="1">The sequence shown here is derived from an EMBL/GenBank/DDBJ whole genome shotgun (WGS) entry which is preliminary data.</text>
</comment>
<feature type="non-terminal residue" evidence="1">
    <location>
        <position position="91"/>
    </location>
</feature>
<organism evidence="1 2">
    <name type="scientific">Taxus chinensis</name>
    <name type="common">Chinese yew</name>
    <name type="synonym">Taxus wallichiana var. chinensis</name>
    <dbReference type="NCBI Taxonomy" id="29808"/>
    <lineage>
        <taxon>Eukaryota</taxon>
        <taxon>Viridiplantae</taxon>
        <taxon>Streptophyta</taxon>
        <taxon>Embryophyta</taxon>
        <taxon>Tracheophyta</taxon>
        <taxon>Spermatophyta</taxon>
        <taxon>Pinopsida</taxon>
        <taxon>Pinidae</taxon>
        <taxon>Conifers II</taxon>
        <taxon>Cupressales</taxon>
        <taxon>Taxaceae</taxon>
        <taxon>Taxus</taxon>
    </lineage>
</organism>
<evidence type="ECO:0000313" key="2">
    <source>
        <dbReference type="Proteomes" id="UP000824469"/>
    </source>
</evidence>
<proteinExistence type="predicted"/>
<name>A0AA38CND8_TAXCH</name>
<dbReference type="AlphaFoldDB" id="A0AA38CND8"/>
<evidence type="ECO:0000313" key="1">
    <source>
        <dbReference type="EMBL" id="KAH9303810.1"/>
    </source>
</evidence>
<dbReference type="Proteomes" id="UP000824469">
    <property type="component" value="Unassembled WGS sequence"/>
</dbReference>
<gene>
    <name evidence="1" type="ORF">KI387_008214</name>
</gene>
<protein>
    <submittedName>
        <fullName evidence="1">Uncharacterized protein</fullName>
    </submittedName>
</protein>
<reference evidence="1 2" key="1">
    <citation type="journal article" date="2021" name="Nat. Plants">
        <title>The Taxus genome provides insights into paclitaxel biosynthesis.</title>
        <authorList>
            <person name="Xiong X."/>
            <person name="Gou J."/>
            <person name="Liao Q."/>
            <person name="Li Y."/>
            <person name="Zhou Q."/>
            <person name="Bi G."/>
            <person name="Li C."/>
            <person name="Du R."/>
            <person name="Wang X."/>
            <person name="Sun T."/>
            <person name="Guo L."/>
            <person name="Liang H."/>
            <person name="Lu P."/>
            <person name="Wu Y."/>
            <person name="Zhang Z."/>
            <person name="Ro D.K."/>
            <person name="Shang Y."/>
            <person name="Huang S."/>
            <person name="Yan J."/>
        </authorList>
    </citation>
    <scope>NUCLEOTIDE SEQUENCE [LARGE SCALE GENOMIC DNA]</scope>
    <source>
        <strain evidence="1">Ta-2019</strain>
    </source>
</reference>
<dbReference type="EMBL" id="JAHRHJ020000008">
    <property type="protein sequence ID" value="KAH9303810.1"/>
    <property type="molecule type" value="Genomic_DNA"/>
</dbReference>